<evidence type="ECO:0000313" key="6">
    <source>
        <dbReference type="Proteomes" id="UP000030487"/>
    </source>
</evidence>
<organism evidence="5 6">
    <name type="scientific">Lysinibacillus boronitolerans JCM 21713 = 10a = NBRC 103108</name>
    <dbReference type="NCBI Taxonomy" id="1294264"/>
    <lineage>
        <taxon>Bacteria</taxon>
        <taxon>Bacillati</taxon>
        <taxon>Bacillota</taxon>
        <taxon>Bacilli</taxon>
        <taxon>Bacillales</taxon>
        <taxon>Bacillaceae</taxon>
        <taxon>Lysinibacillus</taxon>
    </lineage>
</organism>
<keyword evidence="6" id="KW-1185">Reference proteome</keyword>
<evidence type="ECO:0000313" key="5">
    <source>
        <dbReference type="EMBL" id="KGR80803.1"/>
    </source>
</evidence>
<dbReference type="InterPro" id="IPR020084">
    <property type="entry name" value="NUDIX_hydrolase_CS"/>
</dbReference>
<dbReference type="PROSITE" id="PS00893">
    <property type="entry name" value="NUDIX_BOX"/>
    <property type="match status" value="1"/>
</dbReference>
<reference evidence="5 6" key="1">
    <citation type="submission" date="2014-02" db="EMBL/GenBank/DDBJ databases">
        <title>Draft genome sequence of Lysinibacillus boronitolerans NBRC 103108.</title>
        <authorList>
            <person name="Zhang F."/>
            <person name="Wang G."/>
            <person name="Zhang L."/>
        </authorList>
    </citation>
    <scope>NUCLEOTIDE SEQUENCE [LARGE SCALE GENOMIC DNA]</scope>
    <source>
        <strain evidence="5 6">NBRC 103108</strain>
    </source>
</reference>
<proteinExistence type="inferred from homology"/>
<dbReference type="PROSITE" id="PS51462">
    <property type="entry name" value="NUDIX"/>
    <property type="match status" value="1"/>
</dbReference>
<sequence length="155" mass="17928">MGYIMDLRQKIGTQPLIMVGASILIINENNELLLQLRKDNKCWGLIGGSMELGESLEEVALREMYEESGLMPESLMFLKMFSGQEFYYQYPHGDEVFNVIAAYECRSFTGLINYDQDEATAIKFFPLHHLPEKMSPPDQQIIKYYVNKVVNENEE</sequence>
<evidence type="ECO:0000256" key="2">
    <source>
        <dbReference type="ARBA" id="ARBA00022801"/>
    </source>
</evidence>
<evidence type="ECO:0000256" key="3">
    <source>
        <dbReference type="RuleBase" id="RU003476"/>
    </source>
</evidence>
<dbReference type="RefSeq" id="WP_036080957.1">
    <property type="nucleotide sequence ID" value="NZ_AVCW01000001.1"/>
</dbReference>
<gene>
    <name evidence="5" type="ORF">CD31_22145</name>
</gene>
<dbReference type="InterPro" id="IPR020476">
    <property type="entry name" value="Nudix_hydrolase"/>
</dbReference>
<dbReference type="EMBL" id="JPVR01000081">
    <property type="protein sequence ID" value="KGR80803.1"/>
    <property type="molecule type" value="Genomic_DNA"/>
</dbReference>
<feature type="domain" description="Nudix hydrolase" evidence="4">
    <location>
        <begin position="16"/>
        <end position="150"/>
    </location>
</feature>
<comment type="caution">
    <text evidence="5">The sequence shown here is derived from an EMBL/GenBank/DDBJ whole genome shotgun (WGS) entry which is preliminary data.</text>
</comment>
<dbReference type="PRINTS" id="PR00502">
    <property type="entry name" value="NUDIXFAMILY"/>
</dbReference>
<dbReference type="Pfam" id="PF00293">
    <property type="entry name" value="NUDIX"/>
    <property type="match status" value="1"/>
</dbReference>
<comment type="cofactor">
    <cofactor evidence="1">
        <name>Mg(2+)</name>
        <dbReference type="ChEBI" id="CHEBI:18420"/>
    </cofactor>
</comment>
<evidence type="ECO:0000256" key="1">
    <source>
        <dbReference type="ARBA" id="ARBA00001946"/>
    </source>
</evidence>
<dbReference type="Gene3D" id="3.90.79.10">
    <property type="entry name" value="Nucleoside Triphosphate Pyrophosphohydrolase"/>
    <property type="match status" value="1"/>
</dbReference>
<keyword evidence="2 3" id="KW-0378">Hydrolase</keyword>
<dbReference type="PANTHER" id="PTHR43046:SF2">
    <property type="entry name" value="8-OXO-DGTP DIPHOSPHATASE-RELATED"/>
    <property type="match status" value="1"/>
</dbReference>
<dbReference type="InterPro" id="IPR015797">
    <property type="entry name" value="NUDIX_hydrolase-like_dom_sf"/>
</dbReference>
<protein>
    <submittedName>
        <fullName evidence="5">ADP-ribose pyrophosphatase</fullName>
    </submittedName>
</protein>
<dbReference type="Proteomes" id="UP000030487">
    <property type="component" value="Unassembled WGS sequence"/>
</dbReference>
<dbReference type="SUPFAM" id="SSF55811">
    <property type="entry name" value="Nudix"/>
    <property type="match status" value="1"/>
</dbReference>
<accession>A0ABR4XV17</accession>
<comment type="similarity">
    <text evidence="3">Belongs to the Nudix hydrolase family.</text>
</comment>
<evidence type="ECO:0000259" key="4">
    <source>
        <dbReference type="PROSITE" id="PS51462"/>
    </source>
</evidence>
<dbReference type="InterPro" id="IPR000086">
    <property type="entry name" value="NUDIX_hydrolase_dom"/>
</dbReference>
<name>A0ABR4XV17_9BACI</name>
<dbReference type="CDD" id="cd04677">
    <property type="entry name" value="NUDIX_Hydrolase"/>
    <property type="match status" value="1"/>
</dbReference>
<dbReference type="PANTHER" id="PTHR43046">
    <property type="entry name" value="GDP-MANNOSE MANNOSYL HYDROLASE"/>
    <property type="match status" value="1"/>
</dbReference>